<reference evidence="2 3" key="1">
    <citation type="journal article" date="2016" name="Nat. Commun.">
        <title>Thousands of microbial genomes shed light on interconnected biogeochemical processes in an aquifer system.</title>
        <authorList>
            <person name="Anantharaman K."/>
            <person name="Brown C.T."/>
            <person name="Hug L.A."/>
            <person name="Sharon I."/>
            <person name="Castelle C.J."/>
            <person name="Probst A.J."/>
            <person name="Thomas B.C."/>
            <person name="Singh A."/>
            <person name="Wilkins M.J."/>
            <person name="Karaoz U."/>
            <person name="Brodie E.L."/>
            <person name="Williams K.H."/>
            <person name="Hubbard S.S."/>
            <person name="Banfield J.F."/>
        </authorList>
    </citation>
    <scope>NUCLEOTIDE SEQUENCE [LARGE SCALE GENOMIC DNA]</scope>
</reference>
<proteinExistence type="predicted"/>
<dbReference type="Proteomes" id="UP000179241">
    <property type="component" value="Unassembled WGS sequence"/>
</dbReference>
<sequence length="168" mass="17395">MFKKLVSVAASVAMMVAVAVPALAEVNWVNVTNTTQAVAITGITAANQVEVTKAGVGNITLGGIEVEKLHTGDASADAYGVVVANVQIGGCPSCGFSWDFNRARVENITLAQAETGVQAVNSVDVTKAHTGNIRLGDIEVEKLSTGNADSHAIGVVVVNTSWTPMFHF</sequence>
<organism evidence="2 3">
    <name type="scientific">Candidatus Woesebacteria bacterium RIFOXYA1_FULL_43_9</name>
    <dbReference type="NCBI Taxonomy" id="1802534"/>
    <lineage>
        <taxon>Bacteria</taxon>
        <taxon>Candidatus Woeseibacteriota</taxon>
    </lineage>
</organism>
<comment type="caution">
    <text evidence="2">The sequence shown here is derived from an EMBL/GenBank/DDBJ whole genome shotgun (WGS) entry which is preliminary data.</text>
</comment>
<feature type="chain" id="PRO_5009535093" description="Right handed beta helix domain-containing protein" evidence="1">
    <location>
        <begin position="25"/>
        <end position="168"/>
    </location>
</feature>
<accession>A0A1F8CMC9</accession>
<evidence type="ECO:0000313" key="2">
    <source>
        <dbReference type="EMBL" id="OGM77216.1"/>
    </source>
</evidence>
<gene>
    <name evidence="2" type="ORF">A2188_00175</name>
</gene>
<dbReference type="EMBL" id="MGHU01000029">
    <property type="protein sequence ID" value="OGM77216.1"/>
    <property type="molecule type" value="Genomic_DNA"/>
</dbReference>
<name>A0A1F8CMC9_9BACT</name>
<evidence type="ECO:0000313" key="3">
    <source>
        <dbReference type="Proteomes" id="UP000179241"/>
    </source>
</evidence>
<feature type="signal peptide" evidence="1">
    <location>
        <begin position="1"/>
        <end position="24"/>
    </location>
</feature>
<protein>
    <recommendedName>
        <fullName evidence="4">Right handed beta helix domain-containing protein</fullName>
    </recommendedName>
</protein>
<keyword evidence="1" id="KW-0732">Signal</keyword>
<dbReference type="AlphaFoldDB" id="A0A1F8CMC9"/>
<evidence type="ECO:0000256" key="1">
    <source>
        <dbReference type="SAM" id="SignalP"/>
    </source>
</evidence>
<evidence type="ECO:0008006" key="4">
    <source>
        <dbReference type="Google" id="ProtNLM"/>
    </source>
</evidence>